<dbReference type="CDD" id="cd00371">
    <property type="entry name" value="HMA"/>
    <property type="match status" value="1"/>
</dbReference>
<dbReference type="GO" id="GO:0046872">
    <property type="term" value="F:metal ion binding"/>
    <property type="evidence" value="ECO:0007669"/>
    <property type="project" value="InterPro"/>
</dbReference>
<dbReference type="InterPro" id="IPR044526">
    <property type="entry name" value="NAKR1-3"/>
</dbReference>
<dbReference type="Proteomes" id="UP001159364">
    <property type="component" value="Linkage Group LG04"/>
</dbReference>
<dbReference type="EMBL" id="JAIWQS010000004">
    <property type="protein sequence ID" value="KAJ8768709.1"/>
    <property type="molecule type" value="Genomic_DNA"/>
</dbReference>
<gene>
    <name evidence="3" type="ORF">K2173_023613</name>
</gene>
<dbReference type="Pfam" id="PF00403">
    <property type="entry name" value="HMA"/>
    <property type="match status" value="1"/>
</dbReference>
<dbReference type="PANTHER" id="PTHR46119:SF12">
    <property type="entry name" value="PROTEIN SODIUM POTASSIUM ROOT DEFECTIVE 3"/>
    <property type="match status" value="1"/>
</dbReference>
<dbReference type="PANTHER" id="PTHR46119">
    <property type="entry name" value="OS08G0405700 PROTEIN"/>
    <property type="match status" value="1"/>
</dbReference>
<dbReference type="PROSITE" id="PS50846">
    <property type="entry name" value="HMA_2"/>
    <property type="match status" value="1"/>
</dbReference>
<feature type="region of interest" description="Disordered" evidence="1">
    <location>
        <begin position="75"/>
        <end position="94"/>
    </location>
</feature>
<name>A0AAV8TRK5_9ROSI</name>
<accession>A0AAV8TRK5</accession>
<evidence type="ECO:0000313" key="4">
    <source>
        <dbReference type="Proteomes" id="UP001159364"/>
    </source>
</evidence>
<evidence type="ECO:0000259" key="2">
    <source>
        <dbReference type="PROSITE" id="PS50846"/>
    </source>
</evidence>
<dbReference type="InterPro" id="IPR036163">
    <property type="entry name" value="HMA_dom_sf"/>
</dbReference>
<dbReference type="Gene3D" id="3.30.70.100">
    <property type="match status" value="1"/>
</dbReference>
<comment type="caution">
    <text evidence="3">The sequence shown here is derived from an EMBL/GenBank/DDBJ whole genome shotgun (WGS) entry which is preliminary data.</text>
</comment>
<dbReference type="InterPro" id="IPR006121">
    <property type="entry name" value="HMA_dom"/>
</dbReference>
<feature type="compositionally biased region" description="Basic and acidic residues" evidence="1">
    <location>
        <begin position="85"/>
        <end position="94"/>
    </location>
</feature>
<evidence type="ECO:0000256" key="1">
    <source>
        <dbReference type="SAM" id="MobiDB-lite"/>
    </source>
</evidence>
<organism evidence="3 4">
    <name type="scientific">Erythroxylum novogranatense</name>
    <dbReference type="NCBI Taxonomy" id="1862640"/>
    <lineage>
        <taxon>Eukaryota</taxon>
        <taxon>Viridiplantae</taxon>
        <taxon>Streptophyta</taxon>
        <taxon>Embryophyta</taxon>
        <taxon>Tracheophyta</taxon>
        <taxon>Spermatophyta</taxon>
        <taxon>Magnoliopsida</taxon>
        <taxon>eudicotyledons</taxon>
        <taxon>Gunneridae</taxon>
        <taxon>Pentapetalae</taxon>
        <taxon>rosids</taxon>
        <taxon>fabids</taxon>
        <taxon>Malpighiales</taxon>
        <taxon>Erythroxylaceae</taxon>
        <taxon>Erythroxylum</taxon>
    </lineage>
</organism>
<sequence length="261" mass="28730">MYIFCAPTAVCSRTDHKSMVRKATRPVDRPTSIRCTPCSSHELPIDPRILYEKIRKSSSAKQSAYLHRKSFAAGTSDGNNLTKQSELHRKSDAHGPSRYLLRDEDAPFIDWISDSDQISALVPGHHAKPRHRSPSYYQSPALRSSSSARSRDWSYESGYVSELIPDKGSKFKPGISNESPAFASSSSARSHEQVVVLKVSIHCKGCEGKVRKHISKMEGVTSFSVDLDTKKVIVIGDVTPSGVLESVSKAKSAQLWPSSPT</sequence>
<reference evidence="3 4" key="1">
    <citation type="submission" date="2021-09" db="EMBL/GenBank/DDBJ databases">
        <title>Genomic insights and catalytic innovation underlie evolution of tropane alkaloids biosynthesis.</title>
        <authorList>
            <person name="Wang Y.-J."/>
            <person name="Tian T."/>
            <person name="Huang J.-P."/>
            <person name="Huang S.-X."/>
        </authorList>
    </citation>
    <scope>NUCLEOTIDE SEQUENCE [LARGE SCALE GENOMIC DNA]</scope>
    <source>
        <strain evidence="3">KIB-2018</strain>
        <tissue evidence="3">Leaf</tissue>
    </source>
</reference>
<proteinExistence type="predicted"/>
<feature type="domain" description="HMA" evidence="2">
    <location>
        <begin position="192"/>
        <end position="258"/>
    </location>
</feature>
<protein>
    <recommendedName>
        <fullName evidence="2">HMA domain-containing protein</fullName>
    </recommendedName>
</protein>
<evidence type="ECO:0000313" key="3">
    <source>
        <dbReference type="EMBL" id="KAJ8768709.1"/>
    </source>
</evidence>
<keyword evidence="4" id="KW-1185">Reference proteome</keyword>
<dbReference type="SUPFAM" id="SSF55008">
    <property type="entry name" value="HMA, heavy metal-associated domain"/>
    <property type="match status" value="1"/>
</dbReference>
<dbReference type="AlphaFoldDB" id="A0AAV8TRK5"/>